<protein>
    <submittedName>
        <fullName evidence="1">Uncharacterized protein</fullName>
    </submittedName>
</protein>
<evidence type="ECO:0000313" key="2">
    <source>
        <dbReference type="Proteomes" id="UP001156905"/>
    </source>
</evidence>
<organism evidence="1 2">
    <name type="scientific">Bradyrhizobium iriomotense</name>
    <dbReference type="NCBI Taxonomy" id="441950"/>
    <lineage>
        <taxon>Bacteria</taxon>
        <taxon>Pseudomonadati</taxon>
        <taxon>Pseudomonadota</taxon>
        <taxon>Alphaproteobacteria</taxon>
        <taxon>Hyphomicrobiales</taxon>
        <taxon>Nitrobacteraceae</taxon>
        <taxon>Bradyrhizobium</taxon>
    </lineage>
</organism>
<keyword evidence="2" id="KW-1185">Reference proteome</keyword>
<proteinExistence type="predicted"/>
<gene>
    <name evidence="1" type="ORF">GCM10007857_29070</name>
</gene>
<dbReference type="Proteomes" id="UP001156905">
    <property type="component" value="Unassembled WGS sequence"/>
</dbReference>
<comment type="caution">
    <text evidence="1">The sequence shown here is derived from an EMBL/GenBank/DDBJ whole genome shotgun (WGS) entry which is preliminary data.</text>
</comment>
<sequence length="145" mass="16356">MRGRKTTGGGAMKWFARQKPSDVWDEPIQWPIGDIEAADRIRNICQSASASAEWVGGLAARADHGRKSAEKQRKHENERYERAARAAMEIAMKISDGLMRDDAVRRIVDLCMKANDVKTAQILYRAIQASWIREAAQKDYPALVQ</sequence>
<dbReference type="EMBL" id="BSOW01000009">
    <property type="protein sequence ID" value="GLR86196.1"/>
    <property type="molecule type" value="Genomic_DNA"/>
</dbReference>
<name>A0ABQ6B0X2_9BRAD</name>
<accession>A0ABQ6B0X2</accession>
<reference evidence="2" key="1">
    <citation type="journal article" date="2019" name="Int. J. Syst. Evol. Microbiol.">
        <title>The Global Catalogue of Microorganisms (GCM) 10K type strain sequencing project: providing services to taxonomists for standard genome sequencing and annotation.</title>
        <authorList>
            <consortium name="The Broad Institute Genomics Platform"/>
            <consortium name="The Broad Institute Genome Sequencing Center for Infectious Disease"/>
            <person name="Wu L."/>
            <person name="Ma J."/>
        </authorList>
    </citation>
    <scope>NUCLEOTIDE SEQUENCE [LARGE SCALE GENOMIC DNA]</scope>
    <source>
        <strain evidence="2">NBRC 102520</strain>
    </source>
</reference>
<evidence type="ECO:0000313" key="1">
    <source>
        <dbReference type="EMBL" id="GLR86196.1"/>
    </source>
</evidence>